<keyword evidence="10" id="KW-1185">Reference proteome</keyword>
<comment type="similarity">
    <text evidence="6">Belongs to the G-protein coupled receptor 1 family.</text>
</comment>
<name>A0AAV2HPT6_LYMST</name>
<feature type="transmembrane region" description="Helical" evidence="7">
    <location>
        <begin position="214"/>
        <end position="234"/>
    </location>
</feature>
<evidence type="ECO:0000259" key="8">
    <source>
        <dbReference type="PROSITE" id="PS50262"/>
    </source>
</evidence>
<evidence type="ECO:0000313" key="9">
    <source>
        <dbReference type="EMBL" id="CAL1535707.1"/>
    </source>
</evidence>
<feature type="non-terminal residue" evidence="9">
    <location>
        <position position="285"/>
    </location>
</feature>
<accession>A0AAV2HPT6</accession>
<dbReference type="PROSITE" id="PS50262">
    <property type="entry name" value="G_PROTEIN_RECEP_F1_2"/>
    <property type="match status" value="1"/>
</dbReference>
<dbReference type="GO" id="GO:0005886">
    <property type="term" value="C:plasma membrane"/>
    <property type="evidence" value="ECO:0007669"/>
    <property type="project" value="UniProtKB-SubCell"/>
</dbReference>
<dbReference type="PRINTS" id="PR00237">
    <property type="entry name" value="GPCRRHODOPSN"/>
</dbReference>
<dbReference type="SUPFAM" id="SSF81321">
    <property type="entry name" value="Family A G protein-coupled receptor-like"/>
    <property type="match status" value="1"/>
</dbReference>
<comment type="caution">
    <text evidence="9">The sequence shown here is derived from an EMBL/GenBank/DDBJ whole genome shotgun (WGS) entry which is preliminary data.</text>
</comment>
<evidence type="ECO:0000313" key="10">
    <source>
        <dbReference type="Proteomes" id="UP001497497"/>
    </source>
</evidence>
<dbReference type="GO" id="GO:0004930">
    <property type="term" value="F:G protein-coupled receptor activity"/>
    <property type="evidence" value="ECO:0007669"/>
    <property type="project" value="UniProtKB-KW"/>
</dbReference>
<protein>
    <recommendedName>
        <fullName evidence="8">G-protein coupled receptors family 1 profile domain-containing protein</fullName>
    </recommendedName>
</protein>
<organism evidence="9 10">
    <name type="scientific">Lymnaea stagnalis</name>
    <name type="common">Great pond snail</name>
    <name type="synonym">Helix stagnalis</name>
    <dbReference type="NCBI Taxonomy" id="6523"/>
    <lineage>
        <taxon>Eukaryota</taxon>
        <taxon>Metazoa</taxon>
        <taxon>Spiralia</taxon>
        <taxon>Lophotrochozoa</taxon>
        <taxon>Mollusca</taxon>
        <taxon>Gastropoda</taxon>
        <taxon>Heterobranchia</taxon>
        <taxon>Euthyneura</taxon>
        <taxon>Panpulmonata</taxon>
        <taxon>Hygrophila</taxon>
        <taxon>Lymnaeoidea</taxon>
        <taxon>Lymnaeidae</taxon>
        <taxon>Lymnaea</taxon>
    </lineage>
</organism>
<proteinExistence type="inferred from homology"/>
<evidence type="ECO:0000256" key="2">
    <source>
        <dbReference type="ARBA" id="ARBA00022475"/>
    </source>
</evidence>
<feature type="domain" description="G-protein coupled receptors family 1 profile" evidence="8">
    <location>
        <begin position="10"/>
        <end position="270"/>
    </location>
</feature>
<feature type="transmembrane region" description="Helical" evidence="7">
    <location>
        <begin position="158"/>
        <end position="186"/>
    </location>
</feature>
<dbReference type="Pfam" id="PF00001">
    <property type="entry name" value="7tm_1"/>
    <property type="match status" value="1"/>
</dbReference>
<evidence type="ECO:0000256" key="3">
    <source>
        <dbReference type="ARBA" id="ARBA00022692"/>
    </source>
</evidence>
<gene>
    <name evidence="9" type="ORF">GSLYS_00009667001</name>
</gene>
<feature type="transmembrane region" description="Helical" evidence="7">
    <location>
        <begin position="7"/>
        <end position="24"/>
    </location>
</feature>
<feature type="transmembrane region" description="Helical" evidence="7">
    <location>
        <begin position="67"/>
        <end position="88"/>
    </location>
</feature>
<keyword evidence="6" id="KW-0675">Receptor</keyword>
<dbReference type="InterPro" id="IPR017452">
    <property type="entry name" value="GPCR_Rhodpsn_7TM"/>
</dbReference>
<keyword evidence="6" id="KW-0807">Transducer</keyword>
<dbReference type="PANTHER" id="PTHR22750">
    <property type="entry name" value="G-PROTEIN COUPLED RECEPTOR"/>
    <property type="match status" value="1"/>
</dbReference>
<dbReference type="Gene3D" id="1.20.1070.10">
    <property type="entry name" value="Rhodopsin 7-helix transmembrane proteins"/>
    <property type="match status" value="1"/>
</dbReference>
<dbReference type="Proteomes" id="UP001497497">
    <property type="component" value="Unassembled WGS sequence"/>
</dbReference>
<dbReference type="EMBL" id="CAXITT010000208">
    <property type="protein sequence ID" value="CAL1535707.1"/>
    <property type="molecule type" value="Genomic_DNA"/>
</dbReference>
<dbReference type="CDD" id="cd00637">
    <property type="entry name" value="7tm_classA_rhodopsin-like"/>
    <property type="match status" value="1"/>
</dbReference>
<evidence type="ECO:0000256" key="4">
    <source>
        <dbReference type="ARBA" id="ARBA00022989"/>
    </source>
</evidence>
<dbReference type="PROSITE" id="PS00237">
    <property type="entry name" value="G_PROTEIN_RECEP_F1_1"/>
    <property type="match status" value="1"/>
</dbReference>
<evidence type="ECO:0000256" key="5">
    <source>
        <dbReference type="ARBA" id="ARBA00023136"/>
    </source>
</evidence>
<dbReference type="AlphaFoldDB" id="A0AAV2HPT6"/>
<feature type="transmembrane region" description="Helical" evidence="7">
    <location>
        <begin position="108"/>
        <end position="130"/>
    </location>
</feature>
<keyword evidence="2" id="KW-1003">Cell membrane</keyword>
<keyword evidence="5 7" id="KW-0472">Membrane</keyword>
<dbReference type="InterPro" id="IPR000276">
    <property type="entry name" value="GPCR_Rhodpsn"/>
</dbReference>
<comment type="subcellular location">
    <subcellularLocation>
        <location evidence="1">Cell membrane</location>
        <topology evidence="1">Multi-pass membrane protein</topology>
    </subcellularLocation>
</comment>
<evidence type="ECO:0000256" key="1">
    <source>
        <dbReference type="ARBA" id="ARBA00004651"/>
    </source>
</evidence>
<keyword evidence="4 7" id="KW-1133">Transmembrane helix</keyword>
<sequence>MAYIPIVVGTNILVIWGIVLYPGFHTVNNYLIVNLCVSDLLIGGFAMPMFVLAYTHRTQRYIFGNRFACLLWFASIEFAGGGSLWSLFSIAVDRYLAVMRPLSYNSIVTTQTVLTSIFSMWGSMALFSLLPMMGWNQYSYKEVELALRCNFFKTLPPAYVFLVLMSKLACIITCAVIYSQIIWISYKQVQLFREQYASMSTPQIAQFESRVSSIKITSCLMFLFILLWLPNIILAPIKYYEMFNQETVEVLHVASRVLQFGNSLVNAPVFAIGRHEYRQVYTLML</sequence>
<keyword evidence="3 6" id="KW-0812">Transmembrane</keyword>
<evidence type="ECO:0000256" key="6">
    <source>
        <dbReference type="RuleBase" id="RU000688"/>
    </source>
</evidence>
<feature type="transmembrane region" description="Helical" evidence="7">
    <location>
        <begin position="30"/>
        <end position="55"/>
    </location>
</feature>
<evidence type="ECO:0000256" key="7">
    <source>
        <dbReference type="SAM" id="Phobius"/>
    </source>
</evidence>
<keyword evidence="6" id="KW-0297">G-protein coupled receptor</keyword>
<reference evidence="9 10" key="1">
    <citation type="submission" date="2024-04" db="EMBL/GenBank/DDBJ databases">
        <authorList>
            <consortium name="Genoscope - CEA"/>
            <person name="William W."/>
        </authorList>
    </citation>
    <scope>NUCLEOTIDE SEQUENCE [LARGE SCALE GENOMIC DNA]</scope>
</reference>